<dbReference type="InterPro" id="IPR001507">
    <property type="entry name" value="ZP_dom"/>
</dbReference>
<feature type="domain" description="ZP" evidence="8">
    <location>
        <begin position="24"/>
        <end position="263"/>
    </location>
</feature>
<dbReference type="SMART" id="SM00241">
    <property type="entry name" value="ZP"/>
    <property type="match status" value="1"/>
</dbReference>
<protein>
    <submittedName>
        <fullName evidence="9">ZP domain-containing protein</fullName>
    </submittedName>
</protein>
<accession>A0A0N4UZQ7</accession>
<dbReference type="GO" id="GO:0005886">
    <property type="term" value="C:plasma membrane"/>
    <property type="evidence" value="ECO:0007669"/>
    <property type="project" value="UniProtKB-SubCell"/>
</dbReference>
<dbReference type="PANTHER" id="PTHR22907:SF57">
    <property type="entry name" value="CUTICLIN-4"/>
    <property type="match status" value="1"/>
</dbReference>
<sequence length="358" mass="39945">LLQIINLCDSFDNDNAVEGLPELFCDPNSISIVFKSQKPFVGRTFVKGYVLNERCVQYGEGNTAHRFTVPLDQCGVRRYREFNGLSATTTVIISFHKLFITKIDKAYHLRCFYIESLQTLSQHMDVSAMTTVELVKQTKLPVCRYEILTGGPAGKPVQFVRVGDVVYHKWSCKPTAEELYCMKVHSCVVYDGQGGDSVELVDKNGCASEPTVLPDLEYLGDLITGQQTNVFKFADRSSLYFSCQIELLVKDPYTKCASARPQCKLQTSNTATSEEDEGVSDEEYSASMASAAPDEQLYDILPIFKDTVKGLRKIANVDLPEQSLIVFGVESDRLPIGPFKQHCEVTGARNIMHQNLLG</sequence>
<dbReference type="InterPro" id="IPR057475">
    <property type="entry name" value="CUT_C"/>
</dbReference>
<name>A0A0N4UZQ7_ENTVE</name>
<keyword evidence="7" id="KW-0472">Membrane</keyword>
<evidence type="ECO:0000256" key="1">
    <source>
        <dbReference type="ARBA" id="ARBA00004251"/>
    </source>
</evidence>
<evidence type="ECO:0000256" key="6">
    <source>
        <dbReference type="ARBA" id="ARBA00022989"/>
    </source>
</evidence>
<comment type="subcellular location">
    <subcellularLocation>
        <location evidence="1">Cell membrane</location>
        <topology evidence="1">Single-pass type I membrane protein</topology>
    </subcellularLocation>
</comment>
<evidence type="ECO:0000256" key="7">
    <source>
        <dbReference type="ARBA" id="ARBA00023136"/>
    </source>
</evidence>
<dbReference type="InterPro" id="IPR051962">
    <property type="entry name" value="Cuticlin"/>
</dbReference>
<reference evidence="9" key="1">
    <citation type="submission" date="2017-02" db="UniProtKB">
        <authorList>
            <consortium name="WormBaseParasite"/>
        </authorList>
    </citation>
    <scope>IDENTIFICATION</scope>
</reference>
<dbReference type="InterPro" id="IPR056953">
    <property type="entry name" value="CUT_N"/>
</dbReference>
<dbReference type="Pfam" id="PF25301">
    <property type="entry name" value="CUT_C"/>
    <property type="match status" value="1"/>
</dbReference>
<evidence type="ECO:0000256" key="4">
    <source>
        <dbReference type="ARBA" id="ARBA00022692"/>
    </source>
</evidence>
<keyword evidence="4" id="KW-0812">Transmembrane</keyword>
<evidence type="ECO:0000256" key="2">
    <source>
        <dbReference type="ARBA" id="ARBA00022460"/>
    </source>
</evidence>
<keyword evidence="5" id="KW-0732">Signal</keyword>
<evidence type="ECO:0000313" key="9">
    <source>
        <dbReference type="WBParaSite" id="EVEC_0000312001-mRNA-1"/>
    </source>
</evidence>
<dbReference type="WBParaSite" id="EVEC_0000312001-mRNA-1">
    <property type="protein sequence ID" value="EVEC_0000312001-mRNA-1"/>
    <property type="gene ID" value="EVEC_0000312001"/>
</dbReference>
<evidence type="ECO:0000256" key="5">
    <source>
        <dbReference type="ARBA" id="ARBA00022729"/>
    </source>
</evidence>
<keyword evidence="6" id="KW-1133">Transmembrane helix</keyword>
<dbReference type="PROSITE" id="PS51034">
    <property type="entry name" value="ZP_2"/>
    <property type="match status" value="1"/>
</dbReference>
<dbReference type="AlphaFoldDB" id="A0A0N4UZQ7"/>
<evidence type="ECO:0000259" key="8">
    <source>
        <dbReference type="PROSITE" id="PS51034"/>
    </source>
</evidence>
<dbReference type="GO" id="GO:0042302">
    <property type="term" value="F:structural constituent of cuticle"/>
    <property type="evidence" value="ECO:0007669"/>
    <property type="project" value="UniProtKB-KW"/>
</dbReference>
<dbReference type="Pfam" id="PF25057">
    <property type="entry name" value="CUT_N"/>
    <property type="match status" value="1"/>
</dbReference>
<evidence type="ECO:0000256" key="3">
    <source>
        <dbReference type="ARBA" id="ARBA00022475"/>
    </source>
</evidence>
<keyword evidence="2" id="KW-0193">Cuticle</keyword>
<organism evidence="9">
    <name type="scientific">Enterobius vermicularis</name>
    <name type="common">Human pinworm</name>
    <dbReference type="NCBI Taxonomy" id="51028"/>
    <lineage>
        <taxon>Eukaryota</taxon>
        <taxon>Metazoa</taxon>
        <taxon>Ecdysozoa</taxon>
        <taxon>Nematoda</taxon>
        <taxon>Chromadorea</taxon>
        <taxon>Rhabditida</taxon>
        <taxon>Spirurina</taxon>
        <taxon>Oxyuridomorpha</taxon>
        <taxon>Oxyuroidea</taxon>
        <taxon>Oxyuridae</taxon>
        <taxon>Enterobius</taxon>
    </lineage>
</organism>
<keyword evidence="3" id="KW-1003">Cell membrane</keyword>
<dbReference type="PANTHER" id="PTHR22907">
    <property type="entry name" value="GH04558P"/>
    <property type="match status" value="1"/>
</dbReference>
<proteinExistence type="predicted"/>